<dbReference type="InterPro" id="IPR048869">
    <property type="entry name" value="OCRL-1_2_ASH"/>
</dbReference>
<gene>
    <name evidence="3" type="ORF">Q9L58_000304</name>
</gene>
<evidence type="ECO:0000256" key="1">
    <source>
        <dbReference type="SAM" id="MobiDB-lite"/>
    </source>
</evidence>
<dbReference type="SUPFAM" id="SSF56219">
    <property type="entry name" value="DNase I-like"/>
    <property type="match status" value="1"/>
</dbReference>
<feature type="region of interest" description="Disordered" evidence="1">
    <location>
        <begin position="316"/>
        <end position="344"/>
    </location>
</feature>
<name>A0ABR3GXM2_9PEZI</name>
<dbReference type="SMART" id="SM00128">
    <property type="entry name" value="IPPc"/>
    <property type="match status" value="1"/>
</dbReference>
<sequence length="870" mass="95357">MTSNFVPGAFPTAASSSTTAVSFATASSVTLDDTTAYPGSGTPQPRQDTQAYLTQQMISRRAEFIRQKRIKIKVGTWNVAAMQGIEKDLADWIVDRDRDVCTVPVGVPVELGEQDGGAQDEVGIYVVGLQEVVDVTARDTYLKYLDPKIEMNWKAHAQAALPDGFTCVASPQLIGVLILVFISPRLMSLVGSVSTSTVGTGLMGYVGNKGAAGVRLILGDTLRLVFVDCHLAAFANATDRRNWDAAEIVRRVAFEPVGRNFIGLDDEDAERSKENSLQPAAAGESLDNADVLIWCGDLNYRIELPNEDIRRLLAPHMPKDLPPTHDTPSPIPSSPVVSPVSGGPGQPSLLPLSSEIRLGVSLTLEETIENLLQYDQLRKQQRESKAFVGFKEGKIGFVPSYKYDVGTVGVWDSSEKARIPSWCDRVLWKVKGADGDRVKGRLRSRTRSSSIMTTGGVIFETSDSDEEDLVVSRAGNSVSHAPIMILPISSFRSVSGEVKLEQLYYSSYQNVTSSDHKPVASLFELSFPAVVPKLRATVHAEVAREVDKIENERRPVVTVVVDQVEGQPYEEGVVDFGHVRLGQRIQRSITVANTGTSEAKMSFVGKPSGDNGAEMVPTSPLKEEVVVKDWLKVEFVGDGKDLKHVGEAVVLQPGETCSIIITLFIDKVDHVRGLNEGTETLVDVLVLRVDNGRDVFLPLGGEWVQSGFGRRLSELVRVPEGSGGIRGWTAAAGDTKDGVLYSAPRELYTMTEFLLKNMRELSSENGKWYSEVGWPFVPETWGLEQEKRRKLMVGVWESIDRDLDLEDKAALRIALELEEDEWSPTIEEIVEVVAGALIIWLQGLKEGVVPVEIWPDVFKAAGERKLGEQV</sequence>
<dbReference type="InterPro" id="IPR000300">
    <property type="entry name" value="IPPc"/>
</dbReference>
<evidence type="ECO:0000313" key="3">
    <source>
        <dbReference type="EMBL" id="KAL0640635.1"/>
    </source>
</evidence>
<comment type="caution">
    <text evidence="3">The sequence shown here is derived from an EMBL/GenBank/DDBJ whole genome shotgun (WGS) entry which is preliminary data.</text>
</comment>
<dbReference type="InterPro" id="IPR046985">
    <property type="entry name" value="IP5"/>
</dbReference>
<protein>
    <recommendedName>
        <fullName evidence="2">Inositol polyphosphate-related phosphatase domain-containing protein</fullName>
    </recommendedName>
</protein>
<dbReference type="Gene3D" id="3.60.10.10">
    <property type="entry name" value="Endonuclease/exonuclease/phosphatase"/>
    <property type="match status" value="1"/>
</dbReference>
<evidence type="ECO:0000259" key="2">
    <source>
        <dbReference type="SMART" id="SM00128"/>
    </source>
</evidence>
<organism evidence="3 4">
    <name type="scientific">Discina gigas</name>
    <dbReference type="NCBI Taxonomy" id="1032678"/>
    <lineage>
        <taxon>Eukaryota</taxon>
        <taxon>Fungi</taxon>
        <taxon>Dikarya</taxon>
        <taxon>Ascomycota</taxon>
        <taxon>Pezizomycotina</taxon>
        <taxon>Pezizomycetes</taxon>
        <taxon>Pezizales</taxon>
        <taxon>Discinaceae</taxon>
        <taxon>Discina</taxon>
    </lineage>
</organism>
<reference evidence="3 4" key="1">
    <citation type="submission" date="2024-02" db="EMBL/GenBank/DDBJ databases">
        <title>Discinaceae phylogenomics.</title>
        <authorList>
            <person name="Dirks A.C."/>
            <person name="James T.Y."/>
        </authorList>
    </citation>
    <scope>NUCLEOTIDE SEQUENCE [LARGE SCALE GENOMIC DNA]</scope>
    <source>
        <strain evidence="3 4">ACD0624</strain>
    </source>
</reference>
<dbReference type="EMBL" id="JBBBZM010000002">
    <property type="protein sequence ID" value="KAL0640635.1"/>
    <property type="molecule type" value="Genomic_DNA"/>
</dbReference>
<feature type="domain" description="Inositol polyphosphate-related phosphatase" evidence="2">
    <location>
        <begin position="68"/>
        <end position="531"/>
    </location>
</feature>
<dbReference type="Proteomes" id="UP001447188">
    <property type="component" value="Unassembled WGS sequence"/>
</dbReference>
<proteinExistence type="predicted"/>
<dbReference type="InterPro" id="IPR036691">
    <property type="entry name" value="Endo/exonu/phosph_ase_sf"/>
</dbReference>
<dbReference type="Pfam" id="PF21310">
    <property type="entry name" value="OCRL-like_ASH"/>
    <property type="match status" value="1"/>
</dbReference>
<dbReference type="PANTHER" id="PTHR11200:SF300">
    <property type="entry name" value="TYPE II INOSITOL 1,4,5-TRISPHOSPHATE 5-PHOSPHATASE"/>
    <property type="match status" value="1"/>
</dbReference>
<dbReference type="Pfam" id="PF22669">
    <property type="entry name" value="Exo_endo_phos2"/>
    <property type="match status" value="2"/>
</dbReference>
<keyword evidence="4" id="KW-1185">Reference proteome</keyword>
<dbReference type="Gene3D" id="2.60.40.10">
    <property type="entry name" value="Immunoglobulins"/>
    <property type="match status" value="1"/>
</dbReference>
<accession>A0ABR3GXM2</accession>
<feature type="compositionally biased region" description="Low complexity" evidence="1">
    <location>
        <begin position="334"/>
        <end position="344"/>
    </location>
</feature>
<dbReference type="InterPro" id="IPR013783">
    <property type="entry name" value="Ig-like_fold"/>
</dbReference>
<dbReference type="PANTHER" id="PTHR11200">
    <property type="entry name" value="INOSITOL 5-PHOSPHATASE"/>
    <property type="match status" value="1"/>
</dbReference>
<evidence type="ECO:0000313" key="4">
    <source>
        <dbReference type="Proteomes" id="UP001447188"/>
    </source>
</evidence>